<accession>A0A7J7BXI9</accession>
<dbReference type="PROSITE" id="PS00518">
    <property type="entry name" value="ZF_RING_1"/>
    <property type="match status" value="1"/>
</dbReference>
<keyword evidence="1" id="KW-0479">Metal-binding</keyword>
<dbReference type="FunFam" id="3.30.40.10:FF:000489">
    <property type="entry name" value="E3 ubiquitin-protein ligase PRT1"/>
    <property type="match status" value="1"/>
</dbReference>
<evidence type="ECO:0000256" key="3">
    <source>
        <dbReference type="ARBA" id="ARBA00022833"/>
    </source>
</evidence>
<feature type="region of interest" description="Disordered" evidence="5">
    <location>
        <begin position="285"/>
        <end position="305"/>
    </location>
</feature>
<dbReference type="EMBL" id="JAAARO010000022">
    <property type="protein sequence ID" value="KAF5726593.1"/>
    <property type="molecule type" value="Genomic_DNA"/>
</dbReference>
<dbReference type="InterPro" id="IPR043145">
    <property type="entry name" value="Znf_ZZ_sf"/>
</dbReference>
<dbReference type="InParanoid" id="A0A7J7BXI9"/>
<feature type="compositionally biased region" description="Polar residues" evidence="5">
    <location>
        <begin position="285"/>
        <end position="298"/>
    </location>
</feature>
<evidence type="ECO:0000259" key="6">
    <source>
        <dbReference type="PROSITE" id="PS50089"/>
    </source>
</evidence>
<dbReference type="FunCoup" id="A0A7J7BXI9">
    <property type="interactions" value="999"/>
</dbReference>
<evidence type="ECO:0000313" key="9">
    <source>
        <dbReference type="Proteomes" id="UP000593562"/>
    </source>
</evidence>
<evidence type="ECO:0000256" key="5">
    <source>
        <dbReference type="SAM" id="MobiDB-lite"/>
    </source>
</evidence>
<reference evidence="8 9" key="1">
    <citation type="journal article" date="2020" name="Nat. Commun.">
        <title>Genome of Tripterygium wilfordii and identification of cytochrome P450 involved in triptolide biosynthesis.</title>
        <authorList>
            <person name="Tu L."/>
            <person name="Su P."/>
            <person name="Zhang Z."/>
            <person name="Gao L."/>
            <person name="Wang J."/>
            <person name="Hu T."/>
            <person name="Zhou J."/>
            <person name="Zhang Y."/>
            <person name="Zhao Y."/>
            <person name="Liu Y."/>
            <person name="Song Y."/>
            <person name="Tong Y."/>
            <person name="Lu Y."/>
            <person name="Yang J."/>
            <person name="Xu C."/>
            <person name="Jia M."/>
            <person name="Peters R.J."/>
            <person name="Huang L."/>
            <person name="Gao W."/>
        </authorList>
    </citation>
    <scope>NUCLEOTIDE SEQUENCE [LARGE SCALE GENOMIC DNA]</scope>
    <source>
        <strain evidence="9">cv. XIE 37</strain>
        <tissue evidence="8">Leaf</tissue>
    </source>
</reference>
<dbReference type="InterPro" id="IPR000433">
    <property type="entry name" value="Znf_ZZ"/>
</dbReference>
<dbReference type="InterPro" id="IPR027370">
    <property type="entry name" value="Znf-RING_euk"/>
</dbReference>
<dbReference type="InterPro" id="IPR017907">
    <property type="entry name" value="Znf_RING_CS"/>
</dbReference>
<dbReference type="Gene3D" id="3.30.40.10">
    <property type="entry name" value="Zinc/RING finger domain, C3HC4 (zinc finger)"/>
    <property type="match status" value="2"/>
</dbReference>
<dbReference type="Pfam" id="PF00569">
    <property type="entry name" value="ZZ"/>
    <property type="match status" value="1"/>
</dbReference>
<evidence type="ECO:0000259" key="7">
    <source>
        <dbReference type="PROSITE" id="PS50135"/>
    </source>
</evidence>
<dbReference type="InterPro" id="IPR013083">
    <property type="entry name" value="Znf_RING/FYVE/PHD"/>
</dbReference>
<dbReference type="Pfam" id="PF13920">
    <property type="entry name" value="zf-C3HC4_3"/>
    <property type="match status" value="1"/>
</dbReference>
<keyword evidence="2 4" id="KW-0863">Zinc-finger</keyword>
<comment type="caution">
    <text evidence="8">The sequence shown here is derived from an EMBL/GenBank/DDBJ whole genome shotgun (WGS) entry which is preliminary data.</text>
</comment>
<organism evidence="8 9">
    <name type="scientific">Tripterygium wilfordii</name>
    <name type="common">Thunder God vine</name>
    <dbReference type="NCBI Taxonomy" id="458696"/>
    <lineage>
        <taxon>Eukaryota</taxon>
        <taxon>Viridiplantae</taxon>
        <taxon>Streptophyta</taxon>
        <taxon>Embryophyta</taxon>
        <taxon>Tracheophyta</taxon>
        <taxon>Spermatophyta</taxon>
        <taxon>Magnoliopsida</taxon>
        <taxon>eudicotyledons</taxon>
        <taxon>Gunneridae</taxon>
        <taxon>Pentapetalae</taxon>
        <taxon>rosids</taxon>
        <taxon>fabids</taxon>
        <taxon>Celastrales</taxon>
        <taxon>Celastraceae</taxon>
        <taxon>Tripterygium</taxon>
    </lineage>
</organism>
<keyword evidence="3" id="KW-0862">Zinc</keyword>
<dbReference type="SUPFAM" id="SSF57850">
    <property type="entry name" value="RING/U-box"/>
    <property type="match status" value="3"/>
</dbReference>
<dbReference type="InterPro" id="IPR001841">
    <property type="entry name" value="Znf_RING"/>
</dbReference>
<dbReference type="PANTHER" id="PTHR15898">
    <property type="entry name" value="BIFUNCTIONAL APOPTOSIS REGULATOR"/>
    <property type="match status" value="1"/>
</dbReference>
<dbReference type="PANTHER" id="PTHR15898:SF13">
    <property type="entry name" value="BIFUNCTIONAL APOPTOSIS REGULATOR"/>
    <property type="match status" value="1"/>
</dbReference>
<dbReference type="Proteomes" id="UP000593562">
    <property type="component" value="Unassembled WGS sequence"/>
</dbReference>
<proteinExistence type="predicted"/>
<dbReference type="GO" id="GO:0061630">
    <property type="term" value="F:ubiquitin protein ligase activity"/>
    <property type="evidence" value="ECO:0007669"/>
    <property type="project" value="TreeGrafter"/>
</dbReference>
<dbReference type="SMART" id="SM00291">
    <property type="entry name" value="ZnF_ZZ"/>
    <property type="match status" value="1"/>
</dbReference>
<protein>
    <submittedName>
        <fullName evidence="8">E3 ubiquitin-protein ligase PRT1-like isoform X1</fullName>
    </submittedName>
</protein>
<keyword evidence="9" id="KW-1185">Reference proteome</keyword>
<sequence>MEDRSVVPAVDSENIRESFFCCVCLDLLYKPIVLSCGHIACFWCVHRSMSGLRESHCPICRRPYYHFSTICEMFHYLLLKLYPLTYKRRENQIMEEENKDGLFSPQLDGHASALIADKDCNHLMDSVNSCTTTCESKSCLSPSSAKKDPNANMEQLESTFTIQGNDMTFSQHLCGESFEVQKADTSAKENLSQNKLNESCKQISIADVLCIACKQLLFRPVVLNCGHVYCETCIENPADQMIRCEACHSFHPRGFPKVCLELAEFLKEQFPMDYALRRDTVQQKEVSFENETQTTSPTKAGKEGFPLSSVPATENTLWWADPTLKIHVGVGCDFCGMMPIVGDRYQCKDCEEAIGFDLCGDCYNTRSKRPGRFNQKHTPEHKFELVNSSILQSMMLRLMTGQSQNVPSTVLLSGDAPENSERSEDVPSPLFPSDDVPEVSENEYIAFMLSGEAPQSRGDSNHNNGIEDLNESQSPN</sequence>
<gene>
    <name evidence="8" type="ORF">HS088_TW22G00273</name>
</gene>
<feature type="domain" description="RING-type" evidence="6">
    <location>
        <begin position="210"/>
        <end position="248"/>
    </location>
</feature>
<dbReference type="Pfam" id="PF13445">
    <property type="entry name" value="zf-RING_UBOX"/>
    <property type="match status" value="1"/>
</dbReference>
<feature type="domain" description="RING-type" evidence="6">
    <location>
        <begin position="21"/>
        <end position="61"/>
    </location>
</feature>
<dbReference type="OrthoDB" id="6270329at2759"/>
<dbReference type="PROSITE" id="PS50135">
    <property type="entry name" value="ZF_ZZ_2"/>
    <property type="match status" value="1"/>
</dbReference>
<feature type="region of interest" description="Disordered" evidence="5">
    <location>
        <begin position="407"/>
        <end position="476"/>
    </location>
</feature>
<dbReference type="AlphaFoldDB" id="A0A7J7BXI9"/>
<name>A0A7J7BXI9_TRIWF</name>
<dbReference type="Gene3D" id="3.30.60.90">
    <property type="match status" value="1"/>
</dbReference>
<dbReference type="GO" id="GO:0043161">
    <property type="term" value="P:proteasome-mediated ubiquitin-dependent protein catabolic process"/>
    <property type="evidence" value="ECO:0007669"/>
    <property type="project" value="TreeGrafter"/>
</dbReference>
<evidence type="ECO:0000256" key="2">
    <source>
        <dbReference type="ARBA" id="ARBA00022771"/>
    </source>
</evidence>
<evidence type="ECO:0000256" key="1">
    <source>
        <dbReference type="ARBA" id="ARBA00022723"/>
    </source>
</evidence>
<dbReference type="GO" id="GO:0008270">
    <property type="term" value="F:zinc ion binding"/>
    <property type="evidence" value="ECO:0007669"/>
    <property type="project" value="UniProtKB-KW"/>
</dbReference>
<dbReference type="FunFam" id="3.30.60.90:FF:000014">
    <property type="entry name" value="E3 ubiquitin-protein ligase PRT1"/>
    <property type="match status" value="1"/>
</dbReference>
<evidence type="ECO:0000313" key="8">
    <source>
        <dbReference type="EMBL" id="KAF5726593.1"/>
    </source>
</evidence>
<evidence type="ECO:0000256" key="4">
    <source>
        <dbReference type="PROSITE-ProRule" id="PRU00228"/>
    </source>
</evidence>
<dbReference type="PROSITE" id="PS50089">
    <property type="entry name" value="ZF_RING_2"/>
    <property type="match status" value="2"/>
</dbReference>
<feature type="domain" description="ZZ-type" evidence="7">
    <location>
        <begin position="327"/>
        <end position="391"/>
    </location>
</feature>
<dbReference type="SMART" id="SM00184">
    <property type="entry name" value="RING"/>
    <property type="match status" value="2"/>
</dbReference>